<keyword evidence="1" id="KW-1133">Transmembrane helix</keyword>
<gene>
    <name evidence="2" type="ORF">ACFPT7_03245</name>
</gene>
<evidence type="ECO:0008006" key="4">
    <source>
        <dbReference type="Google" id="ProtNLM"/>
    </source>
</evidence>
<dbReference type="RefSeq" id="WP_263333986.1">
    <property type="nucleotide sequence ID" value="NZ_JAGSYH010000002.1"/>
</dbReference>
<accession>A0ABW1EBE4</accession>
<dbReference type="EMBL" id="JBHSPH010000001">
    <property type="protein sequence ID" value="MFC5861299.1"/>
    <property type="molecule type" value="Genomic_DNA"/>
</dbReference>
<sequence length="65" mass="7346">MSDKIRGALAIFVGAFGLFRSYQLWHAGVRGWNPPLLLLAGLVLIVLGSWRLRKKRVDVRSDLLQ</sequence>
<keyword evidence="3" id="KW-1185">Reference proteome</keyword>
<keyword evidence="1" id="KW-0472">Membrane</keyword>
<organism evidence="2 3">
    <name type="scientific">Acidicapsa dinghuensis</name>
    <dbReference type="NCBI Taxonomy" id="2218256"/>
    <lineage>
        <taxon>Bacteria</taxon>
        <taxon>Pseudomonadati</taxon>
        <taxon>Acidobacteriota</taxon>
        <taxon>Terriglobia</taxon>
        <taxon>Terriglobales</taxon>
        <taxon>Acidobacteriaceae</taxon>
        <taxon>Acidicapsa</taxon>
    </lineage>
</organism>
<proteinExistence type="predicted"/>
<keyword evidence="1" id="KW-0812">Transmembrane</keyword>
<evidence type="ECO:0000256" key="1">
    <source>
        <dbReference type="SAM" id="Phobius"/>
    </source>
</evidence>
<protein>
    <recommendedName>
        <fullName evidence="4">LPXTG cell wall anchor domain-containing protein</fullName>
    </recommendedName>
</protein>
<feature type="transmembrane region" description="Helical" evidence="1">
    <location>
        <begin position="7"/>
        <end position="25"/>
    </location>
</feature>
<feature type="transmembrane region" description="Helical" evidence="1">
    <location>
        <begin position="31"/>
        <end position="50"/>
    </location>
</feature>
<comment type="caution">
    <text evidence="2">The sequence shown here is derived from an EMBL/GenBank/DDBJ whole genome shotgun (WGS) entry which is preliminary data.</text>
</comment>
<evidence type="ECO:0000313" key="3">
    <source>
        <dbReference type="Proteomes" id="UP001596091"/>
    </source>
</evidence>
<evidence type="ECO:0000313" key="2">
    <source>
        <dbReference type="EMBL" id="MFC5861299.1"/>
    </source>
</evidence>
<reference evidence="3" key="1">
    <citation type="journal article" date="2019" name="Int. J. Syst. Evol. Microbiol.">
        <title>The Global Catalogue of Microorganisms (GCM) 10K type strain sequencing project: providing services to taxonomists for standard genome sequencing and annotation.</title>
        <authorList>
            <consortium name="The Broad Institute Genomics Platform"/>
            <consortium name="The Broad Institute Genome Sequencing Center for Infectious Disease"/>
            <person name="Wu L."/>
            <person name="Ma J."/>
        </authorList>
    </citation>
    <scope>NUCLEOTIDE SEQUENCE [LARGE SCALE GENOMIC DNA]</scope>
    <source>
        <strain evidence="3">JCM 4087</strain>
    </source>
</reference>
<dbReference type="Proteomes" id="UP001596091">
    <property type="component" value="Unassembled WGS sequence"/>
</dbReference>
<name>A0ABW1EBE4_9BACT</name>